<evidence type="ECO:0000256" key="10">
    <source>
        <dbReference type="ARBA" id="ARBA00022723"/>
    </source>
</evidence>
<keyword evidence="14 16" id="KW-0456">Lyase</keyword>
<dbReference type="PIRSF" id="PIRSF036687">
    <property type="entry name" value="AcnB"/>
    <property type="match status" value="1"/>
</dbReference>
<accession>A0A855SFZ7</accession>
<dbReference type="PROSITE" id="PS00450">
    <property type="entry name" value="ACONITASE_1"/>
    <property type="match status" value="1"/>
</dbReference>
<keyword evidence="10 17" id="KW-0479">Metal-binding</keyword>
<evidence type="ECO:0000256" key="11">
    <source>
        <dbReference type="ARBA" id="ARBA00022884"/>
    </source>
</evidence>
<dbReference type="Pfam" id="PF11791">
    <property type="entry name" value="Aconitase_B_N"/>
    <property type="match status" value="1"/>
</dbReference>
<feature type="binding site" evidence="18">
    <location>
        <position position="796"/>
    </location>
    <ligand>
        <name>substrate</name>
    </ligand>
</feature>
<keyword evidence="8 17" id="KW-0004">4Fe-4S</keyword>
<dbReference type="UniPathway" id="UPA00946"/>
<dbReference type="EMBL" id="PYOY01000007">
    <property type="protein sequence ID" value="PSX06548.1"/>
    <property type="molecule type" value="Genomic_DNA"/>
</dbReference>
<comment type="caution">
    <text evidence="22">The sequence shown here is derived from an EMBL/GenBank/DDBJ whole genome shotgun (WGS) entry which is preliminary data.</text>
</comment>
<feature type="binding site" evidence="18">
    <location>
        <position position="191"/>
    </location>
    <ligand>
        <name>substrate</name>
    </ligand>
</feature>
<evidence type="ECO:0000313" key="23">
    <source>
        <dbReference type="Proteomes" id="UP000241440"/>
    </source>
</evidence>
<dbReference type="GO" id="GO:0047456">
    <property type="term" value="F:2-methylisocitrate dehydratase activity"/>
    <property type="evidence" value="ECO:0007669"/>
    <property type="project" value="UniProtKB-EC"/>
</dbReference>
<dbReference type="GO" id="GO:0003730">
    <property type="term" value="F:mRNA 3'-UTR binding"/>
    <property type="evidence" value="ECO:0007669"/>
    <property type="project" value="UniProtKB-ARBA"/>
</dbReference>
<evidence type="ECO:0000256" key="9">
    <source>
        <dbReference type="ARBA" id="ARBA00022532"/>
    </source>
</evidence>
<dbReference type="GO" id="GO:0003994">
    <property type="term" value="F:aconitate hydratase activity"/>
    <property type="evidence" value="ECO:0007669"/>
    <property type="project" value="UniProtKB-EC"/>
</dbReference>
<proteinExistence type="inferred from homology"/>
<evidence type="ECO:0000256" key="13">
    <source>
        <dbReference type="ARBA" id="ARBA00023014"/>
    </source>
</evidence>
<dbReference type="InterPro" id="IPR001030">
    <property type="entry name" value="Acoase/IPM_deHydtase_lsu_aba"/>
</dbReference>
<dbReference type="FunFam" id="3.20.19.10:FF:000004">
    <property type="entry name" value="Aconitate hydratase B"/>
    <property type="match status" value="1"/>
</dbReference>
<evidence type="ECO:0000256" key="6">
    <source>
        <dbReference type="ARBA" id="ARBA00013250"/>
    </source>
</evidence>
<dbReference type="PROSITE" id="PS01244">
    <property type="entry name" value="ACONITASE_2"/>
    <property type="match status" value="1"/>
</dbReference>
<dbReference type="InterPro" id="IPR015929">
    <property type="entry name" value="Aconitase_B_swivel"/>
</dbReference>
<evidence type="ECO:0000256" key="2">
    <source>
        <dbReference type="ARBA" id="ARBA00004717"/>
    </source>
</evidence>
<dbReference type="EC" id="4.2.1.3" evidence="5 16"/>
<dbReference type="FunFam" id="1.25.40.310:FF:000001">
    <property type="entry name" value="Aconitate hydratase B"/>
    <property type="match status" value="1"/>
</dbReference>
<evidence type="ECO:0000259" key="21">
    <source>
        <dbReference type="Pfam" id="PF11791"/>
    </source>
</evidence>
<feature type="domain" description="Aconitase B swivel" evidence="20">
    <location>
        <begin position="168"/>
        <end position="382"/>
    </location>
</feature>
<evidence type="ECO:0000256" key="5">
    <source>
        <dbReference type="ARBA" id="ARBA00012926"/>
    </source>
</evidence>
<dbReference type="GeneID" id="61230757"/>
<dbReference type="FunFam" id="3.30.499.10:FF:000008">
    <property type="entry name" value="Aconitate hydratase B"/>
    <property type="match status" value="1"/>
</dbReference>
<feature type="domain" description="Aconitase B HEAT-like" evidence="21">
    <location>
        <begin position="4"/>
        <end position="156"/>
    </location>
</feature>
<dbReference type="Gene3D" id="3.30.499.10">
    <property type="entry name" value="Aconitase, domain 3"/>
    <property type="match status" value="2"/>
</dbReference>
<dbReference type="UniPathway" id="UPA00223">
    <property type="reaction ID" value="UER00718"/>
</dbReference>
<evidence type="ECO:0000256" key="12">
    <source>
        <dbReference type="ARBA" id="ARBA00023004"/>
    </source>
</evidence>
<dbReference type="SUPFAM" id="SSF53732">
    <property type="entry name" value="Aconitase iron-sulfur domain"/>
    <property type="match status" value="1"/>
</dbReference>
<keyword evidence="12 17" id="KW-0408">Iron</keyword>
<evidence type="ECO:0000256" key="17">
    <source>
        <dbReference type="PIRSR" id="PIRSR036687-1"/>
    </source>
</evidence>
<dbReference type="NCBIfam" id="NF006690">
    <property type="entry name" value="PRK09238.1"/>
    <property type="match status" value="1"/>
</dbReference>
<comment type="catalytic activity">
    <reaction evidence="1 16">
        <text>(2S,3R)-3-hydroxybutane-1,2,3-tricarboxylate = 2-methyl-cis-aconitate + H2O</text>
        <dbReference type="Rhea" id="RHEA:17941"/>
        <dbReference type="ChEBI" id="CHEBI:15377"/>
        <dbReference type="ChEBI" id="CHEBI:57429"/>
        <dbReference type="ChEBI" id="CHEBI:57872"/>
        <dbReference type="EC" id="4.2.1.99"/>
    </reaction>
</comment>
<dbReference type="Gene3D" id="3.40.1060.10">
    <property type="entry name" value="Aconitase, Domain 2"/>
    <property type="match status" value="1"/>
</dbReference>
<dbReference type="InterPro" id="IPR050926">
    <property type="entry name" value="Aconitase/IPM_isomerase"/>
</dbReference>
<evidence type="ECO:0000259" key="20">
    <source>
        <dbReference type="Pfam" id="PF06434"/>
    </source>
</evidence>
<dbReference type="GO" id="GO:0005829">
    <property type="term" value="C:cytosol"/>
    <property type="evidence" value="ECO:0007669"/>
    <property type="project" value="InterPro"/>
</dbReference>
<evidence type="ECO:0000256" key="7">
    <source>
        <dbReference type="ARBA" id="ARBA00019379"/>
    </source>
</evidence>
<evidence type="ECO:0000256" key="18">
    <source>
        <dbReference type="PIRSR" id="PIRSR036687-2"/>
    </source>
</evidence>
<dbReference type="CDD" id="cd01576">
    <property type="entry name" value="AcnB_Swivel"/>
    <property type="match status" value="1"/>
</dbReference>
<feature type="binding site" evidence="18">
    <location>
        <position position="791"/>
    </location>
    <ligand>
        <name>substrate</name>
    </ligand>
</feature>
<feature type="domain" description="Aconitase/3-isopropylmalate dehydratase large subunit alpha/beta/alpha" evidence="19">
    <location>
        <begin position="471"/>
        <end position="818"/>
    </location>
</feature>
<dbReference type="CDD" id="cd01581">
    <property type="entry name" value="AcnB"/>
    <property type="match status" value="1"/>
</dbReference>
<feature type="binding site" evidence="18">
    <location>
        <position position="498"/>
    </location>
    <ligand>
        <name>substrate</name>
    </ligand>
</feature>
<dbReference type="SUPFAM" id="SSF52016">
    <property type="entry name" value="LeuD/IlvD-like"/>
    <property type="match status" value="1"/>
</dbReference>
<dbReference type="InterPro" id="IPR015928">
    <property type="entry name" value="Aconitase/3IPM_dehydase_swvl"/>
</dbReference>
<feature type="binding site" evidence="18">
    <location>
        <begin position="414"/>
        <end position="416"/>
    </location>
    <ligand>
        <name>substrate</name>
    </ligand>
</feature>
<dbReference type="InterPro" id="IPR015933">
    <property type="entry name" value="Aconitase_B_HEAT-like_dom"/>
</dbReference>
<feature type="binding site" evidence="17">
    <location>
        <position position="772"/>
    </location>
    <ligand>
        <name>[4Fe-4S] cluster</name>
        <dbReference type="ChEBI" id="CHEBI:49883"/>
    </ligand>
</feature>
<dbReference type="InterPro" id="IPR004406">
    <property type="entry name" value="Aconitase_B"/>
</dbReference>
<feature type="binding site" evidence="17">
    <location>
        <position position="769"/>
    </location>
    <ligand>
        <name>[4Fe-4S] cluster</name>
        <dbReference type="ChEBI" id="CHEBI:49883"/>
    </ligand>
</feature>
<dbReference type="SUPFAM" id="SSF74778">
    <property type="entry name" value="Aconitase B, N-terminal domain"/>
    <property type="match status" value="1"/>
</dbReference>
<dbReference type="GO" id="GO:0046872">
    <property type="term" value="F:metal ion binding"/>
    <property type="evidence" value="ECO:0007669"/>
    <property type="project" value="UniProtKB-KW"/>
</dbReference>
<comment type="similarity">
    <text evidence="4 16">Belongs to the aconitase/IPM isomerase family.</text>
</comment>
<dbReference type="NCBIfam" id="TIGR00117">
    <property type="entry name" value="acnB"/>
    <property type="match status" value="1"/>
</dbReference>
<dbReference type="RefSeq" id="WP_045083965.1">
    <property type="nucleotide sequence ID" value="NZ_JZSX01000010.1"/>
</dbReference>
<evidence type="ECO:0000256" key="4">
    <source>
        <dbReference type="ARBA" id="ARBA00007185"/>
    </source>
</evidence>
<dbReference type="GO" id="GO:0006099">
    <property type="term" value="P:tricarboxylic acid cycle"/>
    <property type="evidence" value="ECO:0007669"/>
    <property type="project" value="UniProtKB-UniPathway"/>
</dbReference>
<dbReference type="InterPro" id="IPR015932">
    <property type="entry name" value="Aconitase_dom2"/>
</dbReference>
<evidence type="ECO:0000256" key="8">
    <source>
        <dbReference type="ARBA" id="ARBA00022485"/>
    </source>
</evidence>
<keyword evidence="9 16" id="KW-0816">Tricarboxylic acid cycle</keyword>
<keyword evidence="13 17" id="KW-0411">Iron-sulfur</keyword>
<organism evidence="22 23">
    <name type="scientific">Photobacterium angustum</name>
    <dbReference type="NCBI Taxonomy" id="661"/>
    <lineage>
        <taxon>Bacteria</taxon>
        <taxon>Pseudomonadati</taxon>
        <taxon>Pseudomonadota</taxon>
        <taxon>Gammaproteobacteria</taxon>
        <taxon>Vibrionales</taxon>
        <taxon>Vibrionaceae</taxon>
        <taxon>Photobacterium</taxon>
    </lineage>
</organism>
<dbReference type="Gene3D" id="3.20.19.10">
    <property type="entry name" value="Aconitase, domain 4"/>
    <property type="match status" value="1"/>
</dbReference>
<dbReference type="FunFam" id="3.30.499.10:FF:000001">
    <property type="entry name" value="Aconitate hydratase B"/>
    <property type="match status" value="1"/>
</dbReference>
<dbReference type="GO" id="GO:0019629">
    <property type="term" value="P:propionate catabolic process, 2-methylcitrate cycle"/>
    <property type="evidence" value="ECO:0007669"/>
    <property type="project" value="UniProtKB-ARBA"/>
</dbReference>
<evidence type="ECO:0000256" key="3">
    <source>
        <dbReference type="ARBA" id="ARBA00005026"/>
    </source>
</evidence>
<evidence type="ECO:0000256" key="14">
    <source>
        <dbReference type="ARBA" id="ARBA00023239"/>
    </source>
</evidence>
<evidence type="ECO:0000259" key="19">
    <source>
        <dbReference type="Pfam" id="PF00330"/>
    </source>
</evidence>
<gene>
    <name evidence="22" type="primary">acnB</name>
    <name evidence="22" type="ORF">C0W41_13925</name>
</gene>
<comment type="pathway">
    <text evidence="2 16">Carbohydrate metabolism; tricarboxylic acid cycle; isocitrate from oxaloacetate: step 2/2.</text>
</comment>
<dbReference type="PANTHER" id="PTHR43160">
    <property type="entry name" value="ACONITATE HYDRATASE B"/>
    <property type="match status" value="1"/>
</dbReference>
<dbReference type="InterPro" id="IPR036288">
    <property type="entry name" value="Aconitase_B_HEAT-like_dom_sf"/>
</dbReference>
<evidence type="ECO:0000256" key="15">
    <source>
        <dbReference type="ARBA" id="ARBA00023501"/>
    </source>
</evidence>
<evidence type="ECO:0000256" key="1">
    <source>
        <dbReference type="ARBA" id="ARBA00000118"/>
    </source>
</evidence>
<name>A0A855SFZ7_PHOAN</name>
<dbReference type="Gene3D" id="1.25.40.310">
    <property type="entry name" value="Aconitate B, HEAT-like domain"/>
    <property type="match status" value="1"/>
</dbReference>
<evidence type="ECO:0000256" key="16">
    <source>
        <dbReference type="PIRNR" id="PIRNR036687"/>
    </source>
</evidence>
<dbReference type="PANTHER" id="PTHR43160:SF4">
    <property type="entry name" value="ACONITATE HYDRATASE B"/>
    <property type="match status" value="1"/>
</dbReference>
<reference evidence="22 23" key="1">
    <citation type="submission" date="2018-01" db="EMBL/GenBank/DDBJ databases">
        <title>Whole genome sequencing of Histamine producing bacteria.</title>
        <authorList>
            <person name="Butler K."/>
        </authorList>
    </citation>
    <scope>NUCLEOTIDE SEQUENCE [LARGE SCALE GENOMIC DNA]</scope>
    <source>
        <strain evidence="22 23">A2-1</strain>
    </source>
</reference>
<protein>
    <recommendedName>
        <fullName evidence="7 16">Aconitate hydratase B</fullName>
        <ecNumber evidence="5 16">4.2.1.3</ecNumber>
        <ecNumber evidence="6 16">4.2.1.99</ecNumber>
    </recommendedName>
    <alternativeName>
        <fullName evidence="16">2-methylisocitrate dehydratase</fullName>
    </alternativeName>
</protein>
<dbReference type="InterPro" id="IPR018136">
    <property type="entry name" value="Aconitase_4Fe-4S_BS"/>
</dbReference>
<dbReference type="Proteomes" id="UP000241440">
    <property type="component" value="Unassembled WGS sequence"/>
</dbReference>
<dbReference type="AlphaFoldDB" id="A0A855SFZ7"/>
<keyword evidence="11" id="KW-0694">RNA-binding</keyword>
<evidence type="ECO:0000313" key="22">
    <source>
        <dbReference type="EMBL" id="PSX06548.1"/>
    </source>
</evidence>
<dbReference type="EC" id="4.2.1.99" evidence="6 16"/>
<comment type="pathway">
    <text evidence="3">Organic acid metabolism; propanoate degradation.</text>
</comment>
<dbReference type="InterPro" id="IPR036008">
    <property type="entry name" value="Aconitase_4Fe-4S_dom"/>
</dbReference>
<dbReference type="Pfam" id="PF00330">
    <property type="entry name" value="Aconitase"/>
    <property type="match status" value="1"/>
</dbReference>
<feature type="binding site" evidence="17">
    <location>
        <position position="710"/>
    </location>
    <ligand>
        <name>[4Fe-4S] cluster</name>
        <dbReference type="ChEBI" id="CHEBI:49883"/>
    </ligand>
</feature>
<comment type="cofactor">
    <cofactor evidence="17">
        <name>[4Fe-4S] cluster</name>
        <dbReference type="ChEBI" id="CHEBI:49883"/>
    </cofactor>
    <text evidence="17">Binds 1 [4Fe-4S] cluster per subunit.</text>
</comment>
<comment type="catalytic activity">
    <reaction evidence="15 16">
        <text>citrate = D-threo-isocitrate</text>
        <dbReference type="Rhea" id="RHEA:10336"/>
        <dbReference type="ChEBI" id="CHEBI:15562"/>
        <dbReference type="ChEBI" id="CHEBI:16947"/>
        <dbReference type="EC" id="4.2.1.3"/>
    </reaction>
</comment>
<dbReference type="InterPro" id="IPR015931">
    <property type="entry name" value="Acnase/IPM_dHydase_lsu_aba_1/3"/>
</dbReference>
<sequence length="865" mass="94096">MLEAYRKHVEERAAEGVVAKPLDAEQVAALVELLKNPPAGEESVLLDLLENRIPPGVDEAAYVKAGFLAAITKGDAQSPIVSKEKAAELLGTMQGGYNIEPLISLLDDDTLAPISVKALSHTLLMFDAFYDVEEKAKAGNAFAQQVLQSWADAEWFLSKPALAEKITLTVFKVTGETNTDDLSPAPDAWSRPDIPLHALAMLKNEREGIEPDQQGSVGPIKQIEALKEKGHQLVYVGDVVGTGSSRKSATNSVLWFMGDDIPYVPNKRAGGYVLGGKIAPIFFNTMEDAGALPIEVDVTQLAMGDVIDVYPFKGEVRRHESDELVSTFELKTDVLIDEVRAGGRIPLIIGRGLTDRARQSLGLPSSDIFRRPVAVEDSGKGYTLAQKMVGKACGVEGVRPGTYCEPKMTTVGSQDTTGPMTRDELKDLACLGFSAELTMQSFCHTSAYPKPIDVNTHHTLPDFIMNRGGVSLRPGDGVIHSWLNRMLLPDTVGTGGDSHTRFPLGISFPAGSGLVAFAAATGVMPLDMPESILVRFKGEMQEGITLRDLVHAIPYYAIQQGLLTVEKAGKINEFSGRVLEIEGVEHLTVEQAFELSDASAERSAAGCTVKLSEESIAEYLNSNIVMLKWMISEGYGDRRTIERRITAMEEWLANPELMTADSDAEYAHVIEIDLAEIDQPILCAPNDPDDARLLSDVQGTQIDEVFIGSCMTNIGHFRAAGKLLEKFGGQLDTRLWVAPPTKMDKDQLTEEGYYGIFGRAGVRIETPGCSLCMGNQARVADKATVMSTSTRNFPNRLGTGANVYLSSAELAAVGAILGRIPTKEEYLEYAKQIDATAADTYRYLNFHRMEDYTKKADEVIIQQPA</sequence>
<feature type="binding site" evidence="18">
    <location>
        <begin position="244"/>
        <end position="246"/>
    </location>
    <ligand>
        <name>substrate</name>
    </ligand>
</feature>
<dbReference type="GO" id="GO:0051539">
    <property type="term" value="F:4 iron, 4 sulfur cluster binding"/>
    <property type="evidence" value="ECO:0007669"/>
    <property type="project" value="UniProtKB-KW"/>
</dbReference>
<dbReference type="Pfam" id="PF06434">
    <property type="entry name" value="Aconitase_2_N"/>
    <property type="match status" value="1"/>
</dbReference>